<evidence type="ECO:0000313" key="3">
    <source>
        <dbReference type="Proteomes" id="UP000231602"/>
    </source>
</evidence>
<evidence type="ECO:0008006" key="4">
    <source>
        <dbReference type="Google" id="ProtNLM"/>
    </source>
</evidence>
<dbReference type="InterPro" id="IPR007445">
    <property type="entry name" value="PilO"/>
</dbReference>
<proteinExistence type="predicted"/>
<evidence type="ECO:0000256" key="1">
    <source>
        <dbReference type="SAM" id="Phobius"/>
    </source>
</evidence>
<dbReference type="GO" id="GO:0043107">
    <property type="term" value="P:type IV pilus-dependent motility"/>
    <property type="evidence" value="ECO:0007669"/>
    <property type="project" value="InterPro"/>
</dbReference>
<name>A0A2H0RDB8_9BACT</name>
<comment type="caution">
    <text evidence="2">The sequence shown here is derived from an EMBL/GenBank/DDBJ whole genome shotgun (WGS) entry which is preliminary data.</text>
</comment>
<dbReference type="InterPro" id="IPR014717">
    <property type="entry name" value="Transl_elong_EF1B/ribsomal_bS6"/>
</dbReference>
<dbReference type="PANTHER" id="PTHR39555">
    <property type="entry name" value="FIMBRIAL ASSEMBLY PROTEIN PILO-LIKE PROTEIN-RELATED"/>
    <property type="match status" value="1"/>
</dbReference>
<dbReference type="Pfam" id="PF04350">
    <property type="entry name" value="PilO"/>
    <property type="match status" value="1"/>
</dbReference>
<protein>
    <recommendedName>
        <fullName evidence="4">Pilus assembly protein PilO</fullName>
    </recommendedName>
</protein>
<dbReference type="EMBL" id="PCXV01000007">
    <property type="protein sequence ID" value="PIR44366.1"/>
    <property type="molecule type" value="Genomic_DNA"/>
</dbReference>
<dbReference type="GO" id="GO:0043683">
    <property type="term" value="P:type IV pilus assembly"/>
    <property type="evidence" value="ECO:0007669"/>
    <property type="project" value="InterPro"/>
</dbReference>
<reference evidence="2 3" key="1">
    <citation type="submission" date="2017-09" db="EMBL/GenBank/DDBJ databases">
        <title>Depth-based differentiation of microbial function through sediment-hosted aquifers and enrichment of novel symbionts in the deep terrestrial subsurface.</title>
        <authorList>
            <person name="Probst A.J."/>
            <person name="Ladd B."/>
            <person name="Jarett J.K."/>
            <person name="Geller-Mcgrath D.E."/>
            <person name="Sieber C.M."/>
            <person name="Emerson J.B."/>
            <person name="Anantharaman K."/>
            <person name="Thomas B.C."/>
            <person name="Malmstrom R."/>
            <person name="Stieglmeier M."/>
            <person name="Klingl A."/>
            <person name="Woyke T."/>
            <person name="Ryan C.M."/>
            <person name="Banfield J.F."/>
        </authorList>
    </citation>
    <scope>NUCLEOTIDE SEQUENCE [LARGE SCALE GENOMIC DNA]</scope>
    <source>
        <strain evidence="2">CG10_big_fil_rev_8_21_14_0_10_31_9</strain>
    </source>
</reference>
<evidence type="ECO:0000313" key="2">
    <source>
        <dbReference type="EMBL" id="PIR44366.1"/>
    </source>
</evidence>
<gene>
    <name evidence="2" type="ORF">COV23_00225</name>
</gene>
<dbReference type="Gene3D" id="3.30.70.60">
    <property type="match status" value="1"/>
</dbReference>
<keyword evidence="1" id="KW-0472">Membrane</keyword>
<organism evidence="2 3">
    <name type="scientific">Candidatus Wolfebacteria bacterium CG10_big_fil_rev_8_21_14_0_10_31_9</name>
    <dbReference type="NCBI Taxonomy" id="1975070"/>
    <lineage>
        <taxon>Bacteria</taxon>
        <taxon>Candidatus Wolfeibacteriota</taxon>
    </lineage>
</organism>
<keyword evidence="1" id="KW-0812">Transmembrane</keyword>
<dbReference type="PANTHER" id="PTHR39555:SF1">
    <property type="entry name" value="TYPE IV PILUS INNER MEMBRANE COMPONENT PILO"/>
    <property type="match status" value="1"/>
</dbReference>
<accession>A0A2H0RDB8</accession>
<keyword evidence="1" id="KW-1133">Transmembrane helix</keyword>
<dbReference type="AlphaFoldDB" id="A0A2H0RDB8"/>
<feature type="transmembrane region" description="Helical" evidence="1">
    <location>
        <begin position="6"/>
        <end position="27"/>
    </location>
</feature>
<sequence>MNQAKGSISILLSAGLFIGALVIYGNFIKPVYSEIKTLQAEKQEKSSQRDEYQNIADHTNALISSYQNYAEIQKSISLSFPDNPEIPQIINQINGLAIQSGAVIKSINSRELAIDPSKSKASFAGGKGTVRLNVRISGSYEAFKSFIQKIENNIRVFSVNNVAIEKASNIPNNFNFNLELDAFYQVKIKK</sequence>
<dbReference type="Proteomes" id="UP000231602">
    <property type="component" value="Unassembled WGS sequence"/>
</dbReference>